<sequence length="114" mass="12562">MAEKRTFWAEDRTLLANERTFAGWLRTGMASLAVAIGLRAVFGAFDPTWVAKLVATIFIALAIVVFWVARREACRTLGRMERHTARPLDSSRITFLANGLSVGAVAVGVVLWLL</sequence>
<proteinExistence type="predicted"/>
<dbReference type="GO" id="GO:0012505">
    <property type="term" value="C:endomembrane system"/>
    <property type="evidence" value="ECO:0007669"/>
    <property type="project" value="UniProtKB-SubCell"/>
</dbReference>
<evidence type="ECO:0000256" key="1">
    <source>
        <dbReference type="ARBA" id="ARBA00004127"/>
    </source>
</evidence>
<dbReference type="STRING" id="1267768.BV394_07150"/>
<gene>
    <name evidence="7" type="ORF">BV394_07150</name>
</gene>
<evidence type="ECO:0000313" key="7">
    <source>
        <dbReference type="EMBL" id="APX91030.1"/>
    </source>
</evidence>
<dbReference type="Pfam" id="PF02656">
    <property type="entry name" value="DUF202"/>
    <property type="match status" value="1"/>
</dbReference>
<evidence type="ECO:0000256" key="3">
    <source>
        <dbReference type="ARBA" id="ARBA00022989"/>
    </source>
</evidence>
<feature type="transmembrane region" description="Helical" evidence="5">
    <location>
        <begin position="21"/>
        <end position="42"/>
    </location>
</feature>
<evidence type="ECO:0000256" key="5">
    <source>
        <dbReference type="SAM" id="Phobius"/>
    </source>
</evidence>
<evidence type="ECO:0000256" key="2">
    <source>
        <dbReference type="ARBA" id="ARBA00022692"/>
    </source>
</evidence>
<evidence type="ECO:0000256" key="4">
    <source>
        <dbReference type="ARBA" id="ARBA00023136"/>
    </source>
</evidence>
<name>A0A1U7DM24_9RHOB</name>
<dbReference type="EMBL" id="CP019124">
    <property type="protein sequence ID" value="APX91030.1"/>
    <property type="molecule type" value="Genomic_DNA"/>
</dbReference>
<comment type="subcellular location">
    <subcellularLocation>
        <location evidence="1">Endomembrane system</location>
        <topology evidence="1">Multi-pass membrane protein</topology>
    </subcellularLocation>
</comment>
<protein>
    <recommendedName>
        <fullName evidence="6">DUF202 domain-containing protein</fullName>
    </recommendedName>
</protein>
<dbReference type="Proteomes" id="UP000187266">
    <property type="component" value="Chromosome"/>
</dbReference>
<keyword evidence="2 5" id="KW-0812">Transmembrane</keyword>
<feature type="transmembrane region" description="Helical" evidence="5">
    <location>
        <begin position="90"/>
        <end position="113"/>
    </location>
</feature>
<dbReference type="AlphaFoldDB" id="A0A1U7DM24"/>
<keyword evidence="8" id="KW-1185">Reference proteome</keyword>
<evidence type="ECO:0000313" key="8">
    <source>
        <dbReference type="Proteomes" id="UP000187266"/>
    </source>
</evidence>
<feature type="transmembrane region" description="Helical" evidence="5">
    <location>
        <begin position="48"/>
        <end position="69"/>
    </location>
</feature>
<keyword evidence="4 5" id="KW-0472">Membrane</keyword>
<accession>A0A1U7DM24</accession>
<feature type="domain" description="DUF202" evidence="6">
    <location>
        <begin position="12"/>
        <end position="76"/>
    </location>
</feature>
<organism evidence="7 8">
    <name type="scientific">Brevirhabdus pacifica</name>
    <dbReference type="NCBI Taxonomy" id="1267768"/>
    <lineage>
        <taxon>Bacteria</taxon>
        <taxon>Pseudomonadati</taxon>
        <taxon>Pseudomonadota</taxon>
        <taxon>Alphaproteobacteria</taxon>
        <taxon>Rhodobacterales</taxon>
        <taxon>Paracoccaceae</taxon>
        <taxon>Brevirhabdus</taxon>
    </lineage>
</organism>
<keyword evidence="3 5" id="KW-1133">Transmembrane helix</keyword>
<evidence type="ECO:0000259" key="6">
    <source>
        <dbReference type="Pfam" id="PF02656"/>
    </source>
</evidence>
<dbReference type="InterPro" id="IPR003807">
    <property type="entry name" value="DUF202"/>
</dbReference>
<reference evidence="7 8" key="1">
    <citation type="submission" date="2017-01" db="EMBL/GenBank/DDBJ databases">
        <title>Genomic analysis of Xuhuaishuia manganoxidans DY6-4.</title>
        <authorList>
            <person name="Wang X."/>
        </authorList>
    </citation>
    <scope>NUCLEOTIDE SEQUENCE [LARGE SCALE GENOMIC DNA]</scope>
    <source>
        <strain evidence="7 8">DY6-4</strain>
    </source>
</reference>